<dbReference type="AlphaFoldDB" id="A0A1I4MB95"/>
<reference evidence="9" key="1">
    <citation type="submission" date="2016-10" db="EMBL/GenBank/DDBJ databases">
        <authorList>
            <person name="Varghese N."/>
            <person name="Submissions S."/>
        </authorList>
    </citation>
    <scope>NUCLEOTIDE SEQUENCE [LARGE SCALE GENOMIC DNA]</scope>
    <source>
        <strain evidence="9">CGMCC 1.7061</strain>
    </source>
</reference>
<protein>
    <submittedName>
        <fullName evidence="8">EamA-like transporter family protein</fullName>
    </submittedName>
</protein>
<dbReference type="Pfam" id="PF00892">
    <property type="entry name" value="EamA"/>
    <property type="match status" value="1"/>
</dbReference>
<feature type="transmembrane region" description="Helical" evidence="6">
    <location>
        <begin position="90"/>
        <end position="110"/>
    </location>
</feature>
<sequence length="286" mass="29946">MAYLLLIAVGFMVALMLPLAKVAIAGGMTPLSYAFWQALGGGGLLWLWSGRSRGALPLRTTGRYFLVSGLTAIAIPNIVAFLVLERIGPGLTSTLYAMPSLMTYVLAVTVRIEGLRGLRVVGLGLGVLGCIRIMSPDSNGLSTENLPWLLLGLLVPLSLAIGNVYRSVAWPAGAGAKQLAPGMLLGGALVVAVVMLGTGTLAEVRVPSGDVGLVLLAQAVLSAVTYRAFFELQRRSSPVFLSQIGFVVAPAGLLLGFLIFGERYGLGVWLGVAVLMAGVLLANWRK</sequence>
<dbReference type="InterPro" id="IPR000620">
    <property type="entry name" value="EamA_dom"/>
</dbReference>
<dbReference type="STRING" id="488535.SAMN04487963_0963"/>
<dbReference type="InterPro" id="IPR050638">
    <property type="entry name" value="AA-Vitamin_Transporters"/>
</dbReference>
<evidence type="ECO:0000313" key="9">
    <source>
        <dbReference type="Proteomes" id="UP000198519"/>
    </source>
</evidence>
<evidence type="ECO:0000313" key="8">
    <source>
        <dbReference type="EMBL" id="SFM00363.1"/>
    </source>
</evidence>
<evidence type="ECO:0000256" key="3">
    <source>
        <dbReference type="ARBA" id="ARBA00022692"/>
    </source>
</evidence>
<evidence type="ECO:0000256" key="1">
    <source>
        <dbReference type="ARBA" id="ARBA00004141"/>
    </source>
</evidence>
<feature type="transmembrane region" description="Helical" evidence="6">
    <location>
        <begin position="179"/>
        <end position="199"/>
    </location>
</feature>
<name>A0A1I4MB95_9GAMM</name>
<feature type="domain" description="EamA" evidence="7">
    <location>
        <begin position="2"/>
        <end position="133"/>
    </location>
</feature>
<dbReference type="PANTHER" id="PTHR32322:SF2">
    <property type="entry name" value="EAMA DOMAIN-CONTAINING PROTEIN"/>
    <property type="match status" value="1"/>
</dbReference>
<feature type="transmembrane region" description="Helical" evidence="6">
    <location>
        <begin position="211"/>
        <end position="230"/>
    </location>
</feature>
<feature type="transmembrane region" description="Helical" evidence="6">
    <location>
        <begin position="146"/>
        <end position="167"/>
    </location>
</feature>
<keyword evidence="9" id="KW-1185">Reference proteome</keyword>
<gene>
    <name evidence="8" type="ORF">SAMN04487963_0963</name>
</gene>
<evidence type="ECO:0000256" key="4">
    <source>
        <dbReference type="ARBA" id="ARBA00022989"/>
    </source>
</evidence>
<dbReference type="GO" id="GO:0016020">
    <property type="term" value="C:membrane"/>
    <property type="evidence" value="ECO:0007669"/>
    <property type="project" value="UniProtKB-SubCell"/>
</dbReference>
<keyword evidence="3 6" id="KW-0812">Transmembrane</keyword>
<feature type="transmembrane region" description="Helical" evidence="6">
    <location>
        <begin position="61"/>
        <end position="84"/>
    </location>
</feature>
<organism evidence="8 9">
    <name type="scientific">Marinobacter zhejiangensis</name>
    <dbReference type="NCBI Taxonomy" id="488535"/>
    <lineage>
        <taxon>Bacteria</taxon>
        <taxon>Pseudomonadati</taxon>
        <taxon>Pseudomonadota</taxon>
        <taxon>Gammaproteobacteria</taxon>
        <taxon>Pseudomonadales</taxon>
        <taxon>Marinobacteraceae</taxon>
        <taxon>Marinobacter</taxon>
    </lineage>
</organism>
<evidence type="ECO:0000256" key="2">
    <source>
        <dbReference type="ARBA" id="ARBA00007362"/>
    </source>
</evidence>
<evidence type="ECO:0000259" key="7">
    <source>
        <dbReference type="Pfam" id="PF00892"/>
    </source>
</evidence>
<keyword evidence="4 6" id="KW-1133">Transmembrane helix</keyword>
<evidence type="ECO:0000256" key="5">
    <source>
        <dbReference type="ARBA" id="ARBA00023136"/>
    </source>
</evidence>
<dbReference type="PANTHER" id="PTHR32322">
    <property type="entry name" value="INNER MEMBRANE TRANSPORTER"/>
    <property type="match status" value="1"/>
</dbReference>
<keyword evidence="5 6" id="KW-0472">Membrane</keyword>
<dbReference type="EMBL" id="FOUE01000001">
    <property type="protein sequence ID" value="SFM00363.1"/>
    <property type="molecule type" value="Genomic_DNA"/>
</dbReference>
<accession>A0A1I4MB95</accession>
<comment type="subcellular location">
    <subcellularLocation>
        <location evidence="1">Membrane</location>
        <topology evidence="1">Multi-pass membrane protein</topology>
    </subcellularLocation>
</comment>
<evidence type="ECO:0000256" key="6">
    <source>
        <dbReference type="SAM" id="Phobius"/>
    </source>
</evidence>
<feature type="transmembrane region" description="Helical" evidence="6">
    <location>
        <begin position="266"/>
        <end position="284"/>
    </location>
</feature>
<comment type="similarity">
    <text evidence="2">Belongs to the EamA transporter family.</text>
</comment>
<feature type="transmembrane region" description="Helical" evidence="6">
    <location>
        <begin position="239"/>
        <end position="260"/>
    </location>
</feature>
<proteinExistence type="inferred from homology"/>
<feature type="transmembrane region" description="Helical" evidence="6">
    <location>
        <begin position="117"/>
        <end position="134"/>
    </location>
</feature>
<dbReference type="InterPro" id="IPR037185">
    <property type="entry name" value="EmrE-like"/>
</dbReference>
<dbReference type="Proteomes" id="UP000198519">
    <property type="component" value="Unassembled WGS sequence"/>
</dbReference>
<feature type="transmembrane region" description="Helical" evidence="6">
    <location>
        <begin position="30"/>
        <end position="49"/>
    </location>
</feature>
<dbReference type="SUPFAM" id="SSF103481">
    <property type="entry name" value="Multidrug resistance efflux transporter EmrE"/>
    <property type="match status" value="1"/>
</dbReference>